<gene>
    <name evidence="2" type="ORF">ABS648_30145</name>
</gene>
<dbReference type="RefSeq" id="WP_271659470.1">
    <property type="nucleotide sequence ID" value="NZ_CP158373.1"/>
</dbReference>
<accession>A0AAU7Y2Z1</accession>
<sequence length="121" mass="14472">MSDAARERVWLALSELWLDTELDDADLRRIADALRTSALPPAELEAIYLHEVAPVLWLNAWSVAGVWSGFDPDWLFEHCQRNQVRRASRWFRWRCRLLRRPMTYANREQWQQVIHRVVEDT</sequence>
<evidence type="ECO:0000259" key="1">
    <source>
        <dbReference type="Pfam" id="PF23296"/>
    </source>
</evidence>
<dbReference type="AlphaFoldDB" id="A0AAU7Y2Z1"/>
<feature type="domain" description="DUF7079" evidence="1">
    <location>
        <begin position="5"/>
        <end position="115"/>
    </location>
</feature>
<reference evidence="2" key="1">
    <citation type="submission" date="2023-08" db="EMBL/GenBank/DDBJ databases">
        <title>Increased levels of nutrients transform a symbiont into a lethal pathobiont.</title>
        <authorList>
            <person name="Lachnit T."/>
            <person name="Ulrich L."/>
            <person name="Willmer F.M."/>
            <person name="Hasenbein T."/>
            <person name="Steiner L.X."/>
            <person name="Wolters M."/>
            <person name="Herbst E.M."/>
            <person name="Deines P."/>
        </authorList>
    </citation>
    <scope>NUCLEOTIDE SEQUENCE</scope>
    <source>
        <strain evidence="2">T3</strain>
    </source>
</reference>
<dbReference type="Pfam" id="PF23296">
    <property type="entry name" value="DUF7079"/>
    <property type="match status" value="1"/>
</dbReference>
<dbReference type="InterPro" id="IPR055507">
    <property type="entry name" value="DUF7079"/>
</dbReference>
<organism evidence="2">
    <name type="scientific">Pseudomonas solani</name>
    <dbReference type="NCBI Taxonomy" id="2731552"/>
    <lineage>
        <taxon>Bacteria</taxon>
        <taxon>Pseudomonadati</taxon>
        <taxon>Pseudomonadota</taxon>
        <taxon>Gammaproteobacteria</taxon>
        <taxon>Pseudomonadales</taxon>
        <taxon>Pseudomonadaceae</taxon>
        <taxon>Pseudomonas</taxon>
    </lineage>
</organism>
<dbReference type="EMBL" id="CP158373">
    <property type="protein sequence ID" value="XBY64134.1"/>
    <property type="molecule type" value="Genomic_DNA"/>
</dbReference>
<name>A0AAU7Y2Z1_9PSED</name>
<proteinExistence type="predicted"/>
<evidence type="ECO:0000313" key="2">
    <source>
        <dbReference type="EMBL" id="XBY64134.1"/>
    </source>
</evidence>
<protein>
    <recommendedName>
        <fullName evidence="1">DUF7079 domain-containing protein</fullName>
    </recommendedName>
</protein>